<organism evidence="1 2">
    <name type="scientific">Christensenella hongkongensis</name>
    <dbReference type="NCBI Taxonomy" id="270498"/>
    <lineage>
        <taxon>Bacteria</taxon>
        <taxon>Bacillati</taxon>
        <taxon>Bacillota</taxon>
        <taxon>Clostridia</taxon>
        <taxon>Christensenellales</taxon>
        <taxon>Christensenellaceae</taxon>
        <taxon>Christensenella</taxon>
    </lineage>
</organism>
<dbReference type="RefSeq" id="WP_046443167.1">
    <property type="nucleotide sequence ID" value="NZ_LAYJ01000083.1"/>
</dbReference>
<name>A0A0M2NGG0_9FIRM</name>
<dbReference type="EMBL" id="LAYJ01000083">
    <property type="protein sequence ID" value="KKI51253.1"/>
    <property type="molecule type" value="Genomic_DNA"/>
</dbReference>
<dbReference type="AlphaFoldDB" id="A0A0M2NGG0"/>
<protein>
    <submittedName>
        <fullName evidence="1">Phage protein</fullName>
    </submittedName>
</protein>
<reference evidence="1 2" key="1">
    <citation type="submission" date="2015-04" db="EMBL/GenBank/DDBJ databases">
        <title>Draft genome sequence of bacteremic isolate Catabacter hongkongensis type strain HKU16T.</title>
        <authorList>
            <person name="Lau S.K."/>
            <person name="Teng J.L."/>
            <person name="Huang Y."/>
            <person name="Curreem S.O."/>
            <person name="Tsui S.K."/>
            <person name="Woo P.C."/>
        </authorList>
    </citation>
    <scope>NUCLEOTIDE SEQUENCE [LARGE SCALE GENOMIC DNA]</scope>
    <source>
        <strain evidence="1 2">HKU16</strain>
    </source>
</reference>
<comment type="caution">
    <text evidence="1">The sequence shown here is derived from an EMBL/GenBank/DDBJ whole genome shotgun (WGS) entry which is preliminary data.</text>
</comment>
<keyword evidence="2" id="KW-1185">Reference proteome</keyword>
<sequence length="211" mass="23903">MGIPVMILGQSGSGKSFSMRNFKKGELGIINVASKPLPFRSEIKPFNSDNYMLIEEVLKKATAKSIAIDDCQYLMANEFMRNAKITGYQKFTDIALNFWSLIQMVIKELAEDTVVYFMGHTETDANGGIKFKTIGKMLDEKITIEGMFTIVLRTQVTDGKYTFRTQSDGTDTVKSPPDLFDALEIGNDLKYVDDKIREYYNIKINKGEQKQ</sequence>
<proteinExistence type="predicted"/>
<gene>
    <name evidence="1" type="ORF">CHK_1260</name>
</gene>
<evidence type="ECO:0000313" key="1">
    <source>
        <dbReference type="EMBL" id="KKI51253.1"/>
    </source>
</evidence>
<accession>A0A0M2NGG0</accession>
<evidence type="ECO:0000313" key="2">
    <source>
        <dbReference type="Proteomes" id="UP000034076"/>
    </source>
</evidence>
<dbReference type="Proteomes" id="UP000034076">
    <property type="component" value="Unassembled WGS sequence"/>
</dbReference>
<dbReference type="PATRIC" id="fig|270498.16.peg.2665"/>
<dbReference type="OrthoDB" id="8606643at2"/>